<gene>
    <name evidence="3" type="ORF">BSZ32_08135</name>
</gene>
<proteinExistence type="predicted"/>
<evidence type="ECO:0000256" key="1">
    <source>
        <dbReference type="PROSITE-ProRule" id="PRU00339"/>
    </source>
</evidence>
<organism evidence="3 4">
    <name type="scientific">Rubritalea profundi</name>
    <dbReference type="NCBI Taxonomy" id="1658618"/>
    <lineage>
        <taxon>Bacteria</taxon>
        <taxon>Pseudomonadati</taxon>
        <taxon>Verrucomicrobiota</taxon>
        <taxon>Verrucomicrobiia</taxon>
        <taxon>Verrucomicrobiales</taxon>
        <taxon>Rubritaleaceae</taxon>
        <taxon>Rubritalea</taxon>
    </lineage>
</organism>
<evidence type="ECO:0000256" key="2">
    <source>
        <dbReference type="SAM" id="Phobius"/>
    </source>
</evidence>
<keyword evidence="1" id="KW-0802">TPR repeat</keyword>
<accession>A0A2S7U6Y1</accession>
<keyword evidence="2" id="KW-0472">Membrane</keyword>
<dbReference type="InterPro" id="IPR011990">
    <property type="entry name" value="TPR-like_helical_dom_sf"/>
</dbReference>
<keyword evidence="2" id="KW-0812">Transmembrane</keyword>
<dbReference type="SUPFAM" id="SSF48452">
    <property type="entry name" value="TPR-like"/>
    <property type="match status" value="1"/>
</dbReference>
<dbReference type="PROSITE" id="PS50293">
    <property type="entry name" value="TPR_REGION"/>
    <property type="match status" value="1"/>
</dbReference>
<dbReference type="Pfam" id="PF13432">
    <property type="entry name" value="TPR_16"/>
    <property type="match status" value="1"/>
</dbReference>
<dbReference type="Proteomes" id="UP000239907">
    <property type="component" value="Unassembled WGS sequence"/>
</dbReference>
<protein>
    <submittedName>
        <fullName evidence="3">Uncharacterized protein</fullName>
    </submittedName>
</protein>
<dbReference type="SMART" id="SM00028">
    <property type="entry name" value="TPR"/>
    <property type="match status" value="1"/>
</dbReference>
<name>A0A2S7U6Y1_9BACT</name>
<reference evidence="3 4" key="1">
    <citation type="submission" date="2016-12" db="EMBL/GenBank/DDBJ databases">
        <title>Study of bacterial adaptation to deep sea.</title>
        <authorList>
            <person name="Song J."/>
            <person name="Yoshizawa S."/>
            <person name="Kogure K."/>
        </authorList>
    </citation>
    <scope>NUCLEOTIDE SEQUENCE [LARGE SCALE GENOMIC DNA]</scope>
    <source>
        <strain evidence="3 4">SAORIC-165</strain>
    </source>
</reference>
<dbReference type="RefSeq" id="WP_129589659.1">
    <property type="nucleotide sequence ID" value="NZ_MQWA01000001.1"/>
</dbReference>
<evidence type="ECO:0000313" key="3">
    <source>
        <dbReference type="EMBL" id="PQJ30297.1"/>
    </source>
</evidence>
<dbReference type="EMBL" id="MQWA01000001">
    <property type="protein sequence ID" value="PQJ30297.1"/>
    <property type="molecule type" value="Genomic_DNA"/>
</dbReference>
<dbReference type="InterPro" id="IPR019734">
    <property type="entry name" value="TPR_rpt"/>
</dbReference>
<evidence type="ECO:0000313" key="4">
    <source>
        <dbReference type="Proteomes" id="UP000239907"/>
    </source>
</evidence>
<sequence length="217" mass="23548">MLEGKRKKEKGKSLYQYALAGALISIIAYSIWGGGFALQTADQRASASYKKGDYESAAEQFSDPMWRGVSYFKQGDFKKAAAVFSGIQSADGFYNHGNSLVMLGKYADAISSYDRALALGPHADAELNRTIAKARMDALDFEGGNMTDGKIGSDGITFEKGTSSEDAGEEVVEGGKLDDAQMREVWLRKVQTKPADFLKSKFMYQDAVKSQPGGEGE</sequence>
<keyword evidence="2" id="KW-1133">Transmembrane helix</keyword>
<dbReference type="AlphaFoldDB" id="A0A2S7U6Y1"/>
<dbReference type="OrthoDB" id="9807628at2"/>
<dbReference type="PROSITE" id="PS50005">
    <property type="entry name" value="TPR"/>
    <property type="match status" value="1"/>
</dbReference>
<feature type="repeat" description="TPR" evidence="1">
    <location>
        <begin position="90"/>
        <end position="123"/>
    </location>
</feature>
<dbReference type="Gene3D" id="1.25.40.10">
    <property type="entry name" value="Tetratricopeptide repeat domain"/>
    <property type="match status" value="1"/>
</dbReference>
<feature type="transmembrane region" description="Helical" evidence="2">
    <location>
        <begin position="14"/>
        <end position="38"/>
    </location>
</feature>
<keyword evidence="4" id="KW-1185">Reference proteome</keyword>
<comment type="caution">
    <text evidence="3">The sequence shown here is derived from an EMBL/GenBank/DDBJ whole genome shotgun (WGS) entry which is preliminary data.</text>
</comment>